<dbReference type="Proteomes" id="UP000030153">
    <property type="component" value="Unassembled WGS sequence"/>
</dbReference>
<dbReference type="eggNOG" id="COG4903">
    <property type="taxonomic scope" value="Bacteria"/>
</dbReference>
<dbReference type="STRING" id="1385513.N780_13570"/>
<dbReference type="AlphaFoldDB" id="A0A0A2V122"/>
<dbReference type="RefSeq" id="WP_036779942.1">
    <property type="nucleotide sequence ID" value="NZ_AVBG01000002.1"/>
</dbReference>
<accession>A0A0A2V122</accession>
<dbReference type="Pfam" id="PF06338">
    <property type="entry name" value="ComK"/>
    <property type="match status" value="1"/>
</dbReference>
<dbReference type="InterPro" id="IPR010461">
    <property type="entry name" value="ComK"/>
</dbReference>
<dbReference type="GO" id="GO:0030420">
    <property type="term" value="P:establishment of competence for transformation"/>
    <property type="evidence" value="ECO:0007669"/>
    <property type="project" value="InterPro"/>
</dbReference>
<gene>
    <name evidence="1" type="ORF">N780_13570</name>
</gene>
<sequence length="159" mass="17904">MGEEIREDYIINANTMGVFSNLHPTRLSKILEPNRVIYCTKTPKQIISESCLTGGSTFVGRQLAMEKILQTKSKLPIPVNPSEGTFMFPTMSPRNMYCGWISFYHVKQYEENKGEGGSKVVFTDESIMDIATSGYSIKRQMQLTGLAIATFSRPLYLKS</sequence>
<comment type="caution">
    <text evidence="1">The sequence shown here is derived from an EMBL/GenBank/DDBJ whole genome shotgun (WGS) entry which is preliminary data.</text>
</comment>
<dbReference type="OrthoDB" id="2417337at2"/>
<evidence type="ECO:0000313" key="2">
    <source>
        <dbReference type="Proteomes" id="UP000030153"/>
    </source>
</evidence>
<evidence type="ECO:0008006" key="3">
    <source>
        <dbReference type="Google" id="ProtNLM"/>
    </source>
</evidence>
<dbReference type="EMBL" id="AVBG01000002">
    <property type="protein sequence ID" value="KGP92738.1"/>
    <property type="molecule type" value="Genomic_DNA"/>
</dbReference>
<proteinExistence type="predicted"/>
<organism evidence="1 2">
    <name type="scientific">Pontibacillus chungwhensis BH030062</name>
    <dbReference type="NCBI Taxonomy" id="1385513"/>
    <lineage>
        <taxon>Bacteria</taxon>
        <taxon>Bacillati</taxon>
        <taxon>Bacillota</taxon>
        <taxon>Bacilli</taxon>
        <taxon>Bacillales</taxon>
        <taxon>Bacillaceae</taxon>
        <taxon>Pontibacillus</taxon>
    </lineage>
</organism>
<name>A0A0A2V122_9BACI</name>
<evidence type="ECO:0000313" key="1">
    <source>
        <dbReference type="EMBL" id="KGP92738.1"/>
    </source>
</evidence>
<protein>
    <recommendedName>
        <fullName evidence="3">Competence protein</fullName>
    </recommendedName>
</protein>
<keyword evidence="2" id="KW-1185">Reference proteome</keyword>
<reference evidence="1 2" key="1">
    <citation type="submission" date="2013-08" db="EMBL/GenBank/DDBJ databases">
        <title>Genome of Pontibacillus chungwhensis.</title>
        <authorList>
            <person name="Wang Q."/>
            <person name="Wang G."/>
        </authorList>
    </citation>
    <scope>NUCLEOTIDE SEQUENCE [LARGE SCALE GENOMIC DNA]</scope>
    <source>
        <strain evidence="1 2">BH030062</strain>
    </source>
</reference>